<evidence type="ECO:0000313" key="3">
    <source>
        <dbReference type="Proteomes" id="UP000236161"/>
    </source>
</evidence>
<dbReference type="PANTHER" id="PTHR48048:SF89">
    <property type="entry name" value="GLYCOSYLTRANSFERASE"/>
    <property type="match status" value="1"/>
</dbReference>
<sequence length="474" mass="51439">MKSTFMLYTAAGMGHLIPMVELGKLLLRHGVSVTIVVLDFPSCADDQTADSYISGVSAAHPSLLFHRLPPISLPSPPSNPIAAKFDLIRLANPHLLAYLRSAAYVHALIVDSFCHFALDVAAELSLPSYCFFTTSASNLVAFLYLPILLSQTTDSLKDLGLSPLHFPVLRRSIPASDFPASLSDRNSEVSKAFLHCIERLPLAQGILVNSFQSLESPVFRALAEECFSIGRPMPQIYCIGPITAGEVEDTGAGVDRRHEALAWLDAQPAGRVVFLCFGSRVTFPAAQLREIAIGLERSGQRFLWVVRSAGRTEKLERSTEQDLEELLPDGFVERMQGRGLVVKSWGPQVAVLRHEAVGGFVTHCGWNSALEAIVAGVGMIAWPLYAEQRMNMGFLVEEAGLAAEMNGAKEGWVTAAEVEERVRWVIETEEGKQLRERVAAAGESARAALSEGGSSQATMAEFVRSLTTAGGTHH</sequence>
<keyword evidence="2" id="KW-0328">Glycosyltransferase</keyword>
<name>A0A2I0AY51_9ASPA</name>
<dbReference type="Pfam" id="PF00201">
    <property type="entry name" value="UDPGT"/>
    <property type="match status" value="1"/>
</dbReference>
<dbReference type="EC" id="2.4.1.170" evidence="2"/>
<accession>A0A2I0AY51</accession>
<dbReference type="CDD" id="cd03784">
    <property type="entry name" value="GT1_Gtf-like"/>
    <property type="match status" value="1"/>
</dbReference>
<dbReference type="OrthoDB" id="5835829at2759"/>
<dbReference type="PANTHER" id="PTHR48048">
    <property type="entry name" value="GLYCOSYLTRANSFERASE"/>
    <property type="match status" value="1"/>
</dbReference>
<protein>
    <submittedName>
        <fullName evidence="2">Anthocyanidin 5,3-O-glucosyltransferase</fullName>
        <ecNumber evidence="2">2.4.1.170</ecNumber>
    </submittedName>
</protein>
<organism evidence="2 3">
    <name type="scientific">Apostasia shenzhenica</name>
    <dbReference type="NCBI Taxonomy" id="1088818"/>
    <lineage>
        <taxon>Eukaryota</taxon>
        <taxon>Viridiplantae</taxon>
        <taxon>Streptophyta</taxon>
        <taxon>Embryophyta</taxon>
        <taxon>Tracheophyta</taxon>
        <taxon>Spermatophyta</taxon>
        <taxon>Magnoliopsida</taxon>
        <taxon>Liliopsida</taxon>
        <taxon>Asparagales</taxon>
        <taxon>Orchidaceae</taxon>
        <taxon>Apostasioideae</taxon>
        <taxon>Apostasia</taxon>
    </lineage>
</organism>
<dbReference type="EMBL" id="KZ451937">
    <property type="protein sequence ID" value="PKA60464.1"/>
    <property type="molecule type" value="Genomic_DNA"/>
</dbReference>
<dbReference type="Gene3D" id="3.40.50.2000">
    <property type="entry name" value="Glycogen Phosphorylase B"/>
    <property type="match status" value="2"/>
</dbReference>
<keyword evidence="1 2" id="KW-0808">Transferase</keyword>
<reference evidence="2 3" key="1">
    <citation type="journal article" date="2017" name="Nature">
        <title>The Apostasia genome and the evolution of orchids.</title>
        <authorList>
            <person name="Zhang G.Q."/>
            <person name="Liu K.W."/>
            <person name="Li Z."/>
            <person name="Lohaus R."/>
            <person name="Hsiao Y.Y."/>
            <person name="Niu S.C."/>
            <person name="Wang J.Y."/>
            <person name="Lin Y.C."/>
            <person name="Xu Q."/>
            <person name="Chen L.J."/>
            <person name="Yoshida K."/>
            <person name="Fujiwara S."/>
            <person name="Wang Z.W."/>
            <person name="Zhang Y.Q."/>
            <person name="Mitsuda N."/>
            <person name="Wang M."/>
            <person name="Liu G.H."/>
            <person name="Pecoraro L."/>
            <person name="Huang H.X."/>
            <person name="Xiao X.J."/>
            <person name="Lin M."/>
            <person name="Wu X.Y."/>
            <person name="Wu W.L."/>
            <person name="Chen Y.Y."/>
            <person name="Chang S.B."/>
            <person name="Sakamoto S."/>
            <person name="Ohme-Takagi M."/>
            <person name="Yagi M."/>
            <person name="Zeng S.J."/>
            <person name="Shen C.Y."/>
            <person name="Yeh C.M."/>
            <person name="Luo Y.B."/>
            <person name="Tsai W.C."/>
            <person name="Van de Peer Y."/>
            <person name="Liu Z.J."/>
        </authorList>
    </citation>
    <scope>NUCLEOTIDE SEQUENCE [LARGE SCALE GENOMIC DNA]</scope>
    <source>
        <strain evidence="3">cv. Shenzhen</strain>
        <tissue evidence="2">Stem</tissue>
    </source>
</reference>
<proteinExistence type="predicted"/>
<evidence type="ECO:0000256" key="1">
    <source>
        <dbReference type="ARBA" id="ARBA00022679"/>
    </source>
</evidence>
<dbReference type="FunFam" id="3.40.50.2000:FF:000020">
    <property type="entry name" value="Glycosyltransferase"/>
    <property type="match status" value="1"/>
</dbReference>
<evidence type="ECO:0000313" key="2">
    <source>
        <dbReference type="EMBL" id="PKA60464.1"/>
    </source>
</evidence>
<dbReference type="InterPro" id="IPR050481">
    <property type="entry name" value="UDP-glycosyltransf_plant"/>
</dbReference>
<dbReference type="InterPro" id="IPR002213">
    <property type="entry name" value="UDP_glucos_trans"/>
</dbReference>
<dbReference type="SUPFAM" id="SSF53756">
    <property type="entry name" value="UDP-Glycosyltransferase/glycogen phosphorylase"/>
    <property type="match status" value="1"/>
</dbReference>
<dbReference type="Proteomes" id="UP000236161">
    <property type="component" value="Unassembled WGS sequence"/>
</dbReference>
<gene>
    <name evidence="2" type="primary">RhGT1</name>
    <name evidence="2" type="ORF">AXF42_Ash017870</name>
</gene>
<dbReference type="AlphaFoldDB" id="A0A2I0AY51"/>
<keyword evidence="3" id="KW-1185">Reference proteome</keyword>
<dbReference type="GO" id="GO:0050004">
    <property type="term" value="F:isoflavone 7-O-glucosyltransferase activity"/>
    <property type="evidence" value="ECO:0007669"/>
    <property type="project" value="UniProtKB-EC"/>
</dbReference>